<evidence type="ECO:0000313" key="4">
    <source>
        <dbReference type="Proteomes" id="UP000030008"/>
    </source>
</evidence>
<reference evidence="2 4" key="1">
    <citation type="submission" date="2014-08" db="EMBL/GenBank/DDBJ databases">
        <title>Clostridium innocuum, an unnegligible vancomycin-resistant pathogen causing extra-intestinal infections.</title>
        <authorList>
            <person name="Feng Y."/>
            <person name="Chiu C.-H."/>
        </authorList>
    </citation>
    <scope>NUCLEOTIDE SEQUENCE [LARGE SCALE GENOMIC DNA]</scope>
    <source>
        <strain evidence="2 4">AN88</strain>
    </source>
</reference>
<gene>
    <name evidence="2" type="ORF">CIAN88_19505</name>
    <name evidence="3" type="ORF">GT664_14855</name>
</gene>
<dbReference type="AlphaFoldDB" id="A0A099I208"/>
<name>A0A099I208_CLOIN</name>
<reference evidence="3" key="2">
    <citation type="journal article" date="2019" name="Nat. Med.">
        <title>A library of human gut bacterial isolates paired with longitudinal multiomics data enables mechanistic microbiome research.</title>
        <authorList>
            <person name="Poyet M."/>
            <person name="Groussin M."/>
            <person name="Gibbons S.M."/>
            <person name="Avila-Pacheco J."/>
            <person name="Jiang X."/>
            <person name="Kearney S.M."/>
            <person name="Perrotta A.R."/>
            <person name="Berdy B."/>
            <person name="Zhao S."/>
            <person name="Lieberman T.D."/>
            <person name="Swanson P.K."/>
            <person name="Smith M."/>
            <person name="Roesemann S."/>
            <person name="Alexander J.E."/>
            <person name="Rich S.A."/>
            <person name="Livny J."/>
            <person name="Vlamakis H."/>
            <person name="Clish C."/>
            <person name="Bullock K."/>
            <person name="Deik A."/>
            <person name="Scott J."/>
            <person name="Pierce K.A."/>
            <person name="Xavier R.J."/>
            <person name="Alm E.J."/>
        </authorList>
    </citation>
    <scope>NUCLEOTIDE SEQUENCE</scope>
    <source>
        <strain evidence="3">BIOML-A12</strain>
    </source>
</reference>
<comment type="caution">
    <text evidence="2">The sequence shown here is derived from an EMBL/GenBank/DDBJ whole genome shotgun (WGS) entry which is preliminary data.</text>
</comment>
<evidence type="ECO:0000256" key="1">
    <source>
        <dbReference type="SAM" id="SignalP"/>
    </source>
</evidence>
<evidence type="ECO:0000313" key="2">
    <source>
        <dbReference type="EMBL" id="KGJ51621.1"/>
    </source>
</evidence>
<dbReference type="Proteomes" id="UP000030008">
    <property type="component" value="Unassembled WGS sequence"/>
</dbReference>
<protein>
    <submittedName>
        <fullName evidence="2">Uncharacterized protein</fullName>
    </submittedName>
</protein>
<dbReference type="Proteomes" id="UP000604383">
    <property type="component" value="Unassembled WGS sequence"/>
</dbReference>
<dbReference type="EMBL" id="JQIF01000105">
    <property type="protein sequence ID" value="KGJ51621.1"/>
    <property type="molecule type" value="Genomic_DNA"/>
</dbReference>
<feature type="chain" id="PRO_5014219748" evidence="1">
    <location>
        <begin position="24"/>
        <end position="173"/>
    </location>
</feature>
<sequence length="173" mass="19403">MKKIICYLLLSALLINVALNSNAFKIYGAEPCSDCTVAPSKVINEWVDESGNEVKMFEENVEVTYLENDAIIIRDYGHNYDNTFDIKSTGKTRIAWITIAKVIWNAVGVCSAVYYVTGTDACRIALRYLGTKKKNLVKYELTGRFIPGKIPGCEPSYSGPCNSGYWEYRVTRA</sequence>
<dbReference type="EMBL" id="WWTN01000027">
    <property type="protein sequence ID" value="MZH56990.1"/>
    <property type="molecule type" value="Genomic_DNA"/>
</dbReference>
<dbReference type="RefSeq" id="WP_009270113.1">
    <property type="nucleotide sequence ID" value="NZ_CAEUHQ010000001.1"/>
</dbReference>
<accession>A0A099I208</accession>
<proteinExistence type="predicted"/>
<keyword evidence="1" id="KW-0732">Signal</keyword>
<feature type="signal peptide" evidence="1">
    <location>
        <begin position="1"/>
        <end position="23"/>
    </location>
</feature>
<organism evidence="2 4">
    <name type="scientific">Clostridium innocuum</name>
    <dbReference type="NCBI Taxonomy" id="1522"/>
    <lineage>
        <taxon>Bacteria</taxon>
        <taxon>Bacillati</taxon>
        <taxon>Bacillota</taxon>
        <taxon>Clostridia</taxon>
        <taxon>Eubacteriales</taxon>
        <taxon>Clostridiaceae</taxon>
        <taxon>Clostridium</taxon>
    </lineage>
</organism>
<evidence type="ECO:0000313" key="3">
    <source>
        <dbReference type="EMBL" id="MZH56990.1"/>
    </source>
</evidence>